<reference evidence="4" key="1">
    <citation type="submission" date="2016-10" db="EMBL/GenBank/DDBJ databases">
        <authorList>
            <person name="Varghese N."/>
            <person name="Submissions S."/>
        </authorList>
    </citation>
    <scope>NUCLEOTIDE SEQUENCE [LARGE SCALE GENOMIC DNA]</scope>
    <source>
        <strain evidence="4">EPL6</strain>
    </source>
</reference>
<gene>
    <name evidence="3" type="ORF">SAMN05428957_102488</name>
</gene>
<dbReference type="RefSeq" id="WP_091567364.1">
    <property type="nucleotide sequence ID" value="NZ_FNHP01000002.1"/>
</dbReference>
<dbReference type="AlphaFoldDB" id="A0A1G9QQ13"/>
<protein>
    <submittedName>
        <fullName evidence="3">Uncharacterized protein</fullName>
    </submittedName>
</protein>
<feature type="region of interest" description="Disordered" evidence="1">
    <location>
        <begin position="32"/>
        <end position="59"/>
    </location>
</feature>
<keyword evidence="4" id="KW-1185">Reference proteome</keyword>
<sequence>MTLHRLPSPRPRARRSAALALLAAAALLLAGCDPRPGDKPLHPTAPPVPKPAAAAPPAG</sequence>
<dbReference type="STRING" id="1527607.SAMN05428957_102488"/>
<keyword evidence="2" id="KW-0732">Signal</keyword>
<name>A0A1G9QQ13_9BURK</name>
<dbReference type="EMBL" id="FNHP01000002">
    <property type="protein sequence ID" value="SDM13086.1"/>
    <property type="molecule type" value="Genomic_DNA"/>
</dbReference>
<dbReference type="Proteomes" id="UP000198552">
    <property type="component" value="Unassembled WGS sequence"/>
</dbReference>
<evidence type="ECO:0000256" key="1">
    <source>
        <dbReference type="SAM" id="MobiDB-lite"/>
    </source>
</evidence>
<evidence type="ECO:0000313" key="3">
    <source>
        <dbReference type="EMBL" id="SDM13086.1"/>
    </source>
</evidence>
<dbReference type="PROSITE" id="PS51257">
    <property type="entry name" value="PROKAR_LIPOPROTEIN"/>
    <property type="match status" value="1"/>
</dbReference>
<feature type="signal peptide" evidence="2">
    <location>
        <begin position="1"/>
        <end position="30"/>
    </location>
</feature>
<feature type="chain" id="PRO_5011713135" evidence="2">
    <location>
        <begin position="31"/>
        <end position="59"/>
    </location>
</feature>
<organism evidence="3 4">
    <name type="scientific">Oryzisolibacter propanilivorax</name>
    <dbReference type="NCBI Taxonomy" id="1527607"/>
    <lineage>
        <taxon>Bacteria</taxon>
        <taxon>Pseudomonadati</taxon>
        <taxon>Pseudomonadota</taxon>
        <taxon>Betaproteobacteria</taxon>
        <taxon>Burkholderiales</taxon>
        <taxon>Comamonadaceae</taxon>
        <taxon>Oryzisolibacter</taxon>
    </lineage>
</organism>
<evidence type="ECO:0000313" key="4">
    <source>
        <dbReference type="Proteomes" id="UP000198552"/>
    </source>
</evidence>
<proteinExistence type="predicted"/>
<evidence type="ECO:0000256" key="2">
    <source>
        <dbReference type="SAM" id="SignalP"/>
    </source>
</evidence>
<accession>A0A1G9QQ13</accession>